<comment type="similarity">
    <text evidence="2">Belongs to the asparagine synthetase family.</text>
</comment>
<dbReference type="Pfam" id="PF00733">
    <property type="entry name" value="Asn_synthase"/>
    <property type="match status" value="1"/>
</dbReference>
<evidence type="ECO:0000256" key="4">
    <source>
        <dbReference type="ARBA" id="ARBA00022741"/>
    </source>
</evidence>
<evidence type="ECO:0000313" key="12">
    <source>
        <dbReference type="EMBL" id="GID10356.1"/>
    </source>
</evidence>
<keyword evidence="4 8" id="KW-0547">Nucleotide-binding</keyword>
<dbReference type="InterPro" id="IPR051786">
    <property type="entry name" value="ASN_synthetase/amidase"/>
</dbReference>
<proteinExistence type="inferred from homology"/>
<feature type="region of interest" description="Disordered" evidence="9">
    <location>
        <begin position="626"/>
        <end position="657"/>
    </location>
</feature>
<dbReference type="Gene3D" id="3.40.50.620">
    <property type="entry name" value="HUPs"/>
    <property type="match status" value="1"/>
</dbReference>
<dbReference type="CDD" id="cd01991">
    <property type="entry name" value="Asn_synthase_B_C"/>
    <property type="match status" value="1"/>
</dbReference>
<feature type="domain" description="Asparagine synthetase" evidence="10">
    <location>
        <begin position="232"/>
        <end position="621"/>
    </location>
</feature>
<keyword evidence="5 8" id="KW-0067">ATP-binding</keyword>
<dbReference type="GO" id="GO:0005829">
    <property type="term" value="C:cytosol"/>
    <property type="evidence" value="ECO:0007669"/>
    <property type="project" value="TreeGrafter"/>
</dbReference>
<dbReference type="Pfam" id="PF13537">
    <property type="entry name" value="GATase_7"/>
    <property type="match status" value="1"/>
</dbReference>
<evidence type="ECO:0000259" key="11">
    <source>
        <dbReference type="Pfam" id="PF13537"/>
    </source>
</evidence>
<evidence type="ECO:0000256" key="5">
    <source>
        <dbReference type="ARBA" id="ARBA00022840"/>
    </source>
</evidence>
<evidence type="ECO:0000256" key="9">
    <source>
        <dbReference type="SAM" id="MobiDB-lite"/>
    </source>
</evidence>
<dbReference type="GO" id="GO:0005524">
    <property type="term" value="F:ATP binding"/>
    <property type="evidence" value="ECO:0007669"/>
    <property type="project" value="UniProtKB-KW"/>
</dbReference>
<evidence type="ECO:0000259" key="10">
    <source>
        <dbReference type="Pfam" id="PF00733"/>
    </source>
</evidence>
<evidence type="ECO:0000256" key="2">
    <source>
        <dbReference type="ARBA" id="ARBA00005752"/>
    </source>
</evidence>
<evidence type="ECO:0000256" key="7">
    <source>
        <dbReference type="ARBA" id="ARBA00048741"/>
    </source>
</evidence>
<evidence type="ECO:0000313" key="13">
    <source>
        <dbReference type="Proteomes" id="UP000612808"/>
    </source>
</evidence>
<dbReference type="PIRSF" id="PIRSF001589">
    <property type="entry name" value="Asn_synthetase_glu-h"/>
    <property type="match status" value="1"/>
</dbReference>
<comment type="catalytic activity">
    <reaction evidence="7">
        <text>L-aspartate + L-glutamine + ATP + H2O = L-asparagine + L-glutamate + AMP + diphosphate + H(+)</text>
        <dbReference type="Rhea" id="RHEA:12228"/>
        <dbReference type="ChEBI" id="CHEBI:15377"/>
        <dbReference type="ChEBI" id="CHEBI:15378"/>
        <dbReference type="ChEBI" id="CHEBI:29985"/>
        <dbReference type="ChEBI" id="CHEBI:29991"/>
        <dbReference type="ChEBI" id="CHEBI:30616"/>
        <dbReference type="ChEBI" id="CHEBI:33019"/>
        <dbReference type="ChEBI" id="CHEBI:58048"/>
        <dbReference type="ChEBI" id="CHEBI:58359"/>
        <dbReference type="ChEBI" id="CHEBI:456215"/>
        <dbReference type="EC" id="6.3.5.4"/>
    </reaction>
</comment>
<dbReference type="SUPFAM" id="SSF56235">
    <property type="entry name" value="N-terminal nucleophile aminohydrolases (Ntn hydrolases)"/>
    <property type="match status" value="1"/>
</dbReference>
<keyword evidence="13" id="KW-1185">Reference proteome</keyword>
<dbReference type="Proteomes" id="UP000612808">
    <property type="component" value="Unassembled WGS sequence"/>
</dbReference>
<accession>A0A8J3N8R0</accession>
<evidence type="ECO:0000256" key="1">
    <source>
        <dbReference type="ARBA" id="ARBA00005187"/>
    </source>
</evidence>
<dbReference type="InterPro" id="IPR017932">
    <property type="entry name" value="GATase_2_dom"/>
</dbReference>
<sequence>MSTIAAVLARDPAALLDRVTAPGRYPGSLATGAAVDGPCGLGAAVLPATPEDTIEAQPVTADGLRVAFAGRLDNPAELRAVLGVHPRRPVTDARLVAAAYRRWGTACPTHLIGSFALLVWDGDRLFGAVDHLASRTLFWSARAGTVVVASTVRQVLAGTPGADLDDDYLLASLCLPTGAPLQSDRTAYAGVHRLLRGEALTVAPDGHPRTWRYWRPEDLPERRGPVAELGEELRATLATAVRAQSRSAGKVMCTLSGGLDSSTVTGLVAGLADAGRLPAPGFAAMSLAFGEGTEADERAYRRMAEERFGVTAVDVDGAACWHFQDIAPGGAAPVPDEPFVSWSAYAETRGFADAATDSGCTTVLFGHGGDELWAGSEHFLADLVRRGRLAATWRRGRELAGLKNRTYSSALRKLALGPLLGQVGIRWDGGSDDLDRYWYRPPAPPWVTPDPRRRAAVERIWRDTTTLGVRPVSRAHELAWIRAASVAPVLNDGVFHPRGLDLRMPFYDRRVVELALSVPGEHKLRVADGTRITKLVLREAARDVLPAGILARRTKASLSVSAAEGLRREWPRILGDGRLQVAERGLVDRDPVLRDLRAARMGQWQNIGHLTALVVLELWLRHRTTSTEGGDHDGGAGGDLRNPAARTAGQRRDPGEG</sequence>
<reference evidence="12" key="1">
    <citation type="submission" date="2021-01" db="EMBL/GenBank/DDBJ databases">
        <title>Whole genome shotgun sequence of Actinocatenispora rupis NBRC 107355.</title>
        <authorList>
            <person name="Komaki H."/>
            <person name="Tamura T."/>
        </authorList>
    </citation>
    <scope>NUCLEOTIDE SEQUENCE</scope>
    <source>
        <strain evidence="12">NBRC 107355</strain>
    </source>
</reference>
<evidence type="ECO:0000256" key="6">
    <source>
        <dbReference type="ARBA" id="ARBA00022888"/>
    </source>
</evidence>
<dbReference type="PANTHER" id="PTHR43284:SF1">
    <property type="entry name" value="ASPARAGINE SYNTHETASE"/>
    <property type="match status" value="1"/>
</dbReference>
<comment type="caution">
    <text evidence="12">The sequence shown here is derived from an EMBL/GenBank/DDBJ whole genome shotgun (WGS) entry which is preliminary data.</text>
</comment>
<dbReference type="InterPro" id="IPR029055">
    <property type="entry name" value="Ntn_hydrolases_N"/>
</dbReference>
<dbReference type="PANTHER" id="PTHR43284">
    <property type="entry name" value="ASPARAGINE SYNTHETASE (GLUTAMINE-HYDROLYZING)"/>
    <property type="match status" value="1"/>
</dbReference>
<dbReference type="InterPro" id="IPR014729">
    <property type="entry name" value="Rossmann-like_a/b/a_fold"/>
</dbReference>
<comment type="pathway">
    <text evidence="1">Amino-acid biosynthesis; L-asparagine biosynthesis; L-asparagine from L-aspartate (L-Gln route): step 1/1.</text>
</comment>
<dbReference type="RefSeq" id="WP_203655583.1">
    <property type="nucleotide sequence ID" value="NZ_BAAAZM010000003.1"/>
</dbReference>
<gene>
    <name evidence="12" type="primary">asnB_1</name>
    <name evidence="12" type="ORF">Aru02nite_12450</name>
</gene>
<name>A0A8J3N8R0_9ACTN</name>
<protein>
    <recommendedName>
        <fullName evidence="3">asparagine synthase (glutamine-hydrolyzing)</fullName>
        <ecNumber evidence="3">6.3.5.4</ecNumber>
    </recommendedName>
</protein>
<keyword evidence="6" id="KW-0061">Asparagine biosynthesis</keyword>
<dbReference type="AlphaFoldDB" id="A0A8J3N8R0"/>
<dbReference type="Gene3D" id="3.60.20.10">
    <property type="entry name" value="Glutamine Phosphoribosylpyrophosphate, subunit 1, domain 1"/>
    <property type="match status" value="1"/>
</dbReference>
<dbReference type="GO" id="GO:0004066">
    <property type="term" value="F:asparagine synthase (glutamine-hydrolyzing) activity"/>
    <property type="evidence" value="ECO:0007669"/>
    <property type="project" value="UniProtKB-EC"/>
</dbReference>
<dbReference type="SUPFAM" id="SSF52402">
    <property type="entry name" value="Adenine nucleotide alpha hydrolases-like"/>
    <property type="match status" value="1"/>
</dbReference>
<dbReference type="InterPro" id="IPR006426">
    <property type="entry name" value="Asn_synth_AEB"/>
</dbReference>
<feature type="binding site" evidence="8">
    <location>
        <position position="92"/>
    </location>
    <ligand>
        <name>L-glutamine</name>
        <dbReference type="ChEBI" id="CHEBI:58359"/>
    </ligand>
</feature>
<keyword evidence="6" id="KW-0028">Amino-acid biosynthesis</keyword>
<dbReference type="EMBL" id="BOMB01000007">
    <property type="protein sequence ID" value="GID10356.1"/>
    <property type="molecule type" value="Genomic_DNA"/>
</dbReference>
<dbReference type="GO" id="GO:0006529">
    <property type="term" value="P:asparagine biosynthetic process"/>
    <property type="evidence" value="ECO:0007669"/>
    <property type="project" value="UniProtKB-KW"/>
</dbReference>
<organism evidence="12 13">
    <name type="scientific">Actinocatenispora rupis</name>
    <dbReference type="NCBI Taxonomy" id="519421"/>
    <lineage>
        <taxon>Bacteria</taxon>
        <taxon>Bacillati</taxon>
        <taxon>Actinomycetota</taxon>
        <taxon>Actinomycetes</taxon>
        <taxon>Micromonosporales</taxon>
        <taxon>Micromonosporaceae</taxon>
        <taxon>Actinocatenispora</taxon>
    </lineage>
</organism>
<feature type="domain" description="Glutamine amidotransferase type-2" evidence="11">
    <location>
        <begin position="55"/>
        <end position="156"/>
    </location>
</feature>
<evidence type="ECO:0000256" key="8">
    <source>
        <dbReference type="PIRSR" id="PIRSR001589-2"/>
    </source>
</evidence>
<evidence type="ECO:0000256" key="3">
    <source>
        <dbReference type="ARBA" id="ARBA00012737"/>
    </source>
</evidence>
<dbReference type="InterPro" id="IPR001962">
    <property type="entry name" value="Asn_synthase"/>
</dbReference>
<dbReference type="EC" id="6.3.5.4" evidence="3"/>